<dbReference type="InterPro" id="IPR008971">
    <property type="entry name" value="HSP40/DnaJ_pept-bd"/>
</dbReference>
<gene>
    <name evidence="8" type="ORF">O3P69_019852</name>
</gene>
<evidence type="ECO:0000259" key="7">
    <source>
        <dbReference type="Pfam" id="PF01556"/>
    </source>
</evidence>
<evidence type="ECO:0000313" key="9">
    <source>
        <dbReference type="Proteomes" id="UP001487740"/>
    </source>
</evidence>
<dbReference type="GO" id="GO:0051082">
    <property type="term" value="F:unfolded protein binding"/>
    <property type="evidence" value="ECO:0007669"/>
    <property type="project" value="InterPro"/>
</dbReference>
<organism evidence="8 9">
    <name type="scientific">Scylla paramamosain</name>
    <name type="common">Mud crab</name>
    <dbReference type="NCBI Taxonomy" id="85552"/>
    <lineage>
        <taxon>Eukaryota</taxon>
        <taxon>Metazoa</taxon>
        <taxon>Ecdysozoa</taxon>
        <taxon>Arthropoda</taxon>
        <taxon>Crustacea</taxon>
        <taxon>Multicrustacea</taxon>
        <taxon>Malacostraca</taxon>
        <taxon>Eumalacostraca</taxon>
        <taxon>Eucarida</taxon>
        <taxon>Decapoda</taxon>
        <taxon>Pleocyemata</taxon>
        <taxon>Brachyura</taxon>
        <taxon>Eubrachyura</taxon>
        <taxon>Portunoidea</taxon>
        <taxon>Portunidae</taxon>
        <taxon>Portuninae</taxon>
        <taxon>Scylla</taxon>
    </lineage>
</organism>
<keyword evidence="9" id="KW-1185">Reference proteome</keyword>
<dbReference type="Gene3D" id="2.60.260.20">
    <property type="entry name" value="Urease metallochaperone UreE, N-terminal domain"/>
    <property type="match status" value="2"/>
</dbReference>
<evidence type="ECO:0000256" key="6">
    <source>
        <dbReference type="SAM" id="MobiDB-lite"/>
    </source>
</evidence>
<evidence type="ECO:0000256" key="3">
    <source>
        <dbReference type="ARBA" id="ARBA00022771"/>
    </source>
</evidence>
<keyword evidence="5" id="KW-0143">Chaperone</keyword>
<dbReference type="Proteomes" id="UP001487740">
    <property type="component" value="Unassembled WGS sequence"/>
</dbReference>
<feature type="region of interest" description="Disordered" evidence="6">
    <location>
        <begin position="229"/>
        <end position="266"/>
    </location>
</feature>
<accession>A0AAW0SBH3</accession>
<sequence length="266" mass="28691">MSRVEGVSRAPKQRLASTVGTTGMETITTGPFVMRQTCRFCHGTRAHIKFPCAHCEGKGQCVQRRTVSIPIPAGVEDGQVLRLSVGRKEVFVRVRVTRSDYFRRDGQDVHTDATIGLSQALLGGATRIMGVYEDLTLEIPAGTSSHTTIKLTGKGLKKVSSYGYGDHYVHVKIKIPTELTPKQKSLIIALAELEMNTPGTVTGMTHTKQGNVVSIESNKILESIRTILKEGRGRGGGGGGGEGGGGGGKEAVMEEEEEEERNKERN</sequence>
<dbReference type="InterPro" id="IPR002939">
    <property type="entry name" value="DnaJ_C"/>
</dbReference>
<dbReference type="GO" id="GO:0043066">
    <property type="term" value="P:negative regulation of apoptotic process"/>
    <property type="evidence" value="ECO:0007669"/>
    <property type="project" value="TreeGrafter"/>
</dbReference>
<dbReference type="InterPro" id="IPR051938">
    <property type="entry name" value="Apopto_cytoskel_mod"/>
</dbReference>
<dbReference type="GO" id="GO:0007005">
    <property type="term" value="P:mitochondrion organization"/>
    <property type="evidence" value="ECO:0007669"/>
    <property type="project" value="TreeGrafter"/>
</dbReference>
<dbReference type="Pfam" id="PF01556">
    <property type="entry name" value="DnaJ_C"/>
    <property type="match status" value="1"/>
</dbReference>
<dbReference type="FunFam" id="2.60.260.20:FF:000005">
    <property type="entry name" value="Chaperone protein dnaJ 1, mitochondrial"/>
    <property type="match status" value="1"/>
</dbReference>
<evidence type="ECO:0000256" key="5">
    <source>
        <dbReference type="ARBA" id="ARBA00023186"/>
    </source>
</evidence>
<dbReference type="EMBL" id="JARAKH010001727">
    <property type="protein sequence ID" value="KAK8372613.1"/>
    <property type="molecule type" value="Genomic_DNA"/>
</dbReference>
<dbReference type="InterPro" id="IPR036410">
    <property type="entry name" value="HSP_DnaJ_Cys-rich_dom_sf"/>
</dbReference>
<keyword evidence="1" id="KW-0479">Metal-binding</keyword>
<reference evidence="8 9" key="1">
    <citation type="submission" date="2023-03" db="EMBL/GenBank/DDBJ databases">
        <title>High-quality genome of Scylla paramamosain provides insights in environmental adaptation.</title>
        <authorList>
            <person name="Zhang L."/>
        </authorList>
    </citation>
    <scope>NUCLEOTIDE SEQUENCE [LARGE SCALE GENOMIC DNA]</scope>
    <source>
        <strain evidence="8">LZ_2023a</strain>
        <tissue evidence="8">Muscle</tissue>
    </source>
</reference>
<keyword evidence="2" id="KW-0677">Repeat</keyword>
<comment type="caution">
    <text evidence="8">The sequence shown here is derived from an EMBL/GenBank/DDBJ whole genome shotgun (WGS) entry which is preliminary data.</text>
</comment>
<feature type="domain" description="Chaperone DnaJ C-terminal" evidence="7">
    <location>
        <begin position="55"/>
        <end position="176"/>
    </location>
</feature>
<dbReference type="GO" id="GO:0005739">
    <property type="term" value="C:mitochondrion"/>
    <property type="evidence" value="ECO:0007669"/>
    <property type="project" value="TreeGrafter"/>
</dbReference>
<dbReference type="AlphaFoldDB" id="A0AAW0SBH3"/>
<keyword evidence="3" id="KW-0863">Zinc-finger</keyword>
<dbReference type="PANTHER" id="PTHR44145:SF3">
    <property type="entry name" value="DNAJ HOMOLOG SUBFAMILY A MEMBER 3, MITOCHONDRIAL"/>
    <property type="match status" value="1"/>
</dbReference>
<evidence type="ECO:0000313" key="8">
    <source>
        <dbReference type="EMBL" id="KAK8372613.1"/>
    </source>
</evidence>
<dbReference type="SUPFAM" id="SSF57938">
    <property type="entry name" value="DnaJ/Hsp40 cysteine-rich domain"/>
    <property type="match status" value="1"/>
</dbReference>
<keyword evidence="4" id="KW-0862">Zinc</keyword>
<evidence type="ECO:0000256" key="1">
    <source>
        <dbReference type="ARBA" id="ARBA00022723"/>
    </source>
</evidence>
<proteinExistence type="predicted"/>
<protein>
    <recommendedName>
        <fullName evidence="7">Chaperone DnaJ C-terminal domain-containing protein</fullName>
    </recommendedName>
</protein>
<dbReference type="CDD" id="cd10747">
    <property type="entry name" value="DnaJ_C"/>
    <property type="match status" value="1"/>
</dbReference>
<dbReference type="GO" id="GO:0006457">
    <property type="term" value="P:protein folding"/>
    <property type="evidence" value="ECO:0007669"/>
    <property type="project" value="InterPro"/>
</dbReference>
<feature type="compositionally biased region" description="Gly residues" evidence="6">
    <location>
        <begin position="234"/>
        <end position="249"/>
    </location>
</feature>
<dbReference type="GO" id="GO:0008270">
    <property type="term" value="F:zinc ion binding"/>
    <property type="evidence" value="ECO:0007669"/>
    <property type="project" value="UniProtKB-KW"/>
</dbReference>
<dbReference type="SUPFAM" id="SSF49493">
    <property type="entry name" value="HSP40/DnaJ peptide-binding domain"/>
    <property type="match status" value="1"/>
</dbReference>
<dbReference type="PANTHER" id="PTHR44145">
    <property type="entry name" value="DNAJ HOMOLOG SUBFAMILY A MEMBER 3, MITOCHONDRIAL"/>
    <property type="match status" value="1"/>
</dbReference>
<evidence type="ECO:0000256" key="4">
    <source>
        <dbReference type="ARBA" id="ARBA00022833"/>
    </source>
</evidence>
<evidence type="ECO:0000256" key="2">
    <source>
        <dbReference type="ARBA" id="ARBA00022737"/>
    </source>
</evidence>
<name>A0AAW0SBH3_SCYPA</name>